<evidence type="ECO:0000313" key="14">
    <source>
        <dbReference type="Proteomes" id="UP000183615"/>
    </source>
</evidence>
<dbReference type="SMART" id="SM01400">
    <property type="entry name" value="Pribosyltran_N"/>
    <property type="match status" value="1"/>
</dbReference>
<dbReference type="AlphaFoldDB" id="A0A1J5TZ14"/>
<evidence type="ECO:0000256" key="5">
    <source>
        <dbReference type="ARBA" id="ARBA00022741"/>
    </source>
</evidence>
<evidence type="ECO:0000256" key="1">
    <source>
        <dbReference type="ARBA" id="ARBA00013247"/>
    </source>
</evidence>
<dbReference type="FunFam" id="3.40.50.2020:FF:000007">
    <property type="entry name" value="Ribose-phosphate pyrophosphokinase"/>
    <property type="match status" value="1"/>
</dbReference>
<dbReference type="GO" id="GO:0000287">
    <property type="term" value="F:magnesium ion binding"/>
    <property type="evidence" value="ECO:0007669"/>
    <property type="project" value="InterPro"/>
</dbReference>
<dbReference type="Pfam" id="PF13793">
    <property type="entry name" value="Pribosyltran_N"/>
    <property type="match status" value="1"/>
</dbReference>
<organism evidence="13 14">
    <name type="scientific">Marine Group III euryarchaeote CG-Epi2</name>
    <dbReference type="NCBI Taxonomy" id="1888996"/>
    <lineage>
        <taxon>Archaea</taxon>
        <taxon>Methanobacteriati</taxon>
        <taxon>Thermoplasmatota</taxon>
        <taxon>Thermoplasmata</taxon>
        <taxon>Candidatus Thermoprofundales</taxon>
    </lineage>
</organism>
<dbReference type="EMBL" id="MIYZ01000034">
    <property type="protein sequence ID" value="OIR21789.1"/>
    <property type="molecule type" value="Genomic_DNA"/>
</dbReference>
<gene>
    <name evidence="13" type="ORF">BET99_01420</name>
</gene>
<evidence type="ECO:0000256" key="4">
    <source>
        <dbReference type="ARBA" id="ARBA00022727"/>
    </source>
</evidence>
<dbReference type="Gene3D" id="3.40.50.2020">
    <property type="match status" value="2"/>
</dbReference>
<protein>
    <recommendedName>
        <fullName evidence="1">ribose-phosphate diphosphokinase</fullName>
        <ecNumber evidence="1">2.7.6.1</ecNumber>
    </recommendedName>
</protein>
<keyword evidence="2" id="KW-0808">Transferase</keyword>
<dbReference type="InterPro" id="IPR029099">
    <property type="entry name" value="Pribosyltran_N"/>
</dbReference>
<dbReference type="CDD" id="cd06223">
    <property type="entry name" value="PRTases_typeI"/>
    <property type="match status" value="1"/>
</dbReference>
<proteinExistence type="inferred from homology"/>
<name>A0A1J5TZ14_9ARCH</name>
<keyword evidence="8" id="KW-0460">Magnesium</keyword>
<comment type="catalytic activity">
    <reaction evidence="9">
        <text>D-ribose 5-phosphate + ATP = 5-phospho-alpha-D-ribose 1-diphosphate + AMP + H(+)</text>
        <dbReference type="Rhea" id="RHEA:15609"/>
        <dbReference type="ChEBI" id="CHEBI:15378"/>
        <dbReference type="ChEBI" id="CHEBI:30616"/>
        <dbReference type="ChEBI" id="CHEBI:58017"/>
        <dbReference type="ChEBI" id="CHEBI:78346"/>
        <dbReference type="ChEBI" id="CHEBI:456215"/>
        <dbReference type="EC" id="2.7.6.1"/>
    </reaction>
</comment>
<dbReference type="GO" id="GO:0006015">
    <property type="term" value="P:5-phosphoribose 1-diphosphate biosynthetic process"/>
    <property type="evidence" value="ECO:0007669"/>
    <property type="project" value="TreeGrafter"/>
</dbReference>
<feature type="domain" description="Ribose-phosphate pyrophosphokinase N-terminal" evidence="12">
    <location>
        <begin position="1"/>
        <end position="112"/>
    </location>
</feature>
<dbReference type="PANTHER" id="PTHR10210">
    <property type="entry name" value="RIBOSE-PHOSPHATE DIPHOSPHOKINASE FAMILY MEMBER"/>
    <property type="match status" value="1"/>
</dbReference>
<sequence>MYVISGSTHQRLGASLAEEMNAEFCGVVNRHFPDGERYIRILMDVENQDVVVVQNTFPDKKIVELLLILQAVKDAGAKTVTCVIPYMGYSRQERVFQSGEAVSAKAIAGAIGTMCDRVFTINVHTPSILNFFGCEANDINGSREVVRYLKGFKPQMVVAPDEGSRERCTLAANMLKVPIHVMKKVRIDGRTVETTSGQIDVKGTTAVILDDIISTGGTIATAANILRDGGAERVFAACTHGLFIEDAANRLRVCDDILSSDTLEGVYTRFSVAPAIADAL</sequence>
<evidence type="ECO:0000256" key="8">
    <source>
        <dbReference type="ARBA" id="ARBA00022842"/>
    </source>
</evidence>
<reference evidence="13 14" key="1">
    <citation type="submission" date="2016-08" db="EMBL/GenBank/DDBJ databases">
        <title>New Insights into Marine Group III Euryarchaeota, from dark to light.</title>
        <authorList>
            <person name="Haro-Moreno J.M."/>
            <person name="Rodriguez-Valera F."/>
            <person name="Lopez-Garcia P."/>
            <person name="Moreira D."/>
            <person name="Martin-Cuadrado A.B."/>
        </authorList>
    </citation>
    <scope>NUCLEOTIDE SEQUENCE [LARGE SCALE GENOMIC DNA]</scope>
    <source>
        <strain evidence="13">CG-Epi2</strain>
    </source>
</reference>
<feature type="domain" description="Phosphoribosyltransferase" evidence="11">
    <location>
        <begin position="146"/>
        <end position="240"/>
    </location>
</feature>
<dbReference type="PANTHER" id="PTHR10210:SF32">
    <property type="entry name" value="RIBOSE-PHOSPHATE PYROPHOSPHOKINASE 2"/>
    <property type="match status" value="1"/>
</dbReference>
<dbReference type="Pfam" id="PF00156">
    <property type="entry name" value="Pribosyltran"/>
    <property type="match status" value="1"/>
</dbReference>
<evidence type="ECO:0000256" key="10">
    <source>
        <dbReference type="RuleBase" id="RU004324"/>
    </source>
</evidence>
<dbReference type="GO" id="GO:0002189">
    <property type="term" value="C:ribose phosphate diphosphokinase complex"/>
    <property type="evidence" value="ECO:0007669"/>
    <property type="project" value="TreeGrafter"/>
</dbReference>
<evidence type="ECO:0000313" key="13">
    <source>
        <dbReference type="EMBL" id="OIR21789.1"/>
    </source>
</evidence>
<evidence type="ECO:0000259" key="11">
    <source>
        <dbReference type="Pfam" id="PF00156"/>
    </source>
</evidence>
<keyword evidence="7" id="KW-0067">ATP-binding</keyword>
<evidence type="ECO:0000256" key="7">
    <source>
        <dbReference type="ARBA" id="ARBA00022840"/>
    </source>
</evidence>
<dbReference type="InterPro" id="IPR005946">
    <property type="entry name" value="Rib-P_diPkinase"/>
</dbReference>
<dbReference type="InterPro" id="IPR029057">
    <property type="entry name" value="PRTase-like"/>
</dbReference>
<dbReference type="EC" id="2.7.6.1" evidence="1"/>
<keyword evidence="5" id="KW-0547">Nucleotide-binding</keyword>
<evidence type="ECO:0000256" key="9">
    <source>
        <dbReference type="ARBA" id="ARBA00049535"/>
    </source>
</evidence>
<evidence type="ECO:0000256" key="2">
    <source>
        <dbReference type="ARBA" id="ARBA00022679"/>
    </source>
</evidence>
<accession>A0A1J5TZ14</accession>
<evidence type="ECO:0000259" key="12">
    <source>
        <dbReference type="Pfam" id="PF13793"/>
    </source>
</evidence>
<dbReference type="NCBIfam" id="NF002095">
    <property type="entry name" value="PRK00934.1"/>
    <property type="match status" value="1"/>
</dbReference>
<dbReference type="GO" id="GO:0005524">
    <property type="term" value="F:ATP binding"/>
    <property type="evidence" value="ECO:0007669"/>
    <property type="project" value="UniProtKB-KW"/>
</dbReference>
<comment type="caution">
    <text evidence="13">The sequence shown here is derived from an EMBL/GenBank/DDBJ whole genome shotgun (WGS) entry which is preliminary data.</text>
</comment>
<keyword evidence="6" id="KW-0418">Kinase</keyword>
<dbReference type="InterPro" id="IPR000836">
    <property type="entry name" value="PRTase_dom"/>
</dbReference>
<dbReference type="GO" id="GO:0006164">
    <property type="term" value="P:purine nucleotide biosynthetic process"/>
    <property type="evidence" value="ECO:0007669"/>
    <property type="project" value="TreeGrafter"/>
</dbReference>
<evidence type="ECO:0000256" key="6">
    <source>
        <dbReference type="ARBA" id="ARBA00022777"/>
    </source>
</evidence>
<dbReference type="GO" id="GO:0016301">
    <property type="term" value="F:kinase activity"/>
    <property type="evidence" value="ECO:0007669"/>
    <property type="project" value="UniProtKB-KW"/>
</dbReference>
<dbReference type="GO" id="GO:0004749">
    <property type="term" value="F:ribose phosphate diphosphokinase activity"/>
    <property type="evidence" value="ECO:0007669"/>
    <property type="project" value="UniProtKB-EC"/>
</dbReference>
<dbReference type="SUPFAM" id="SSF53271">
    <property type="entry name" value="PRTase-like"/>
    <property type="match status" value="2"/>
</dbReference>
<dbReference type="NCBIfam" id="TIGR01251">
    <property type="entry name" value="ribP_PPkin"/>
    <property type="match status" value="1"/>
</dbReference>
<dbReference type="GO" id="GO:0005737">
    <property type="term" value="C:cytoplasm"/>
    <property type="evidence" value="ECO:0007669"/>
    <property type="project" value="TreeGrafter"/>
</dbReference>
<evidence type="ECO:0000256" key="3">
    <source>
        <dbReference type="ARBA" id="ARBA00022723"/>
    </source>
</evidence>
<keyword evidence="4 10" id="KW-0545">Nucleotide biosynthesis</keyword>
<comment type="similarity">
    <text evidence="10">Belongs to the ribose-phosphate pyrophosphokinase family.</text>
</comment>
<keyword evidence="3" id="KW-0479">Metal-binding</keyword>
<dbReference type="Proteomes" id="UP000183615">
    <property type="component" value="Unassembled WGS sequence"/>
</dbReference>